<accession>A0A7C4ATQ8</accession>
<evidence type="ECO:0000313" key="1">
    <source>
        <dbReference type="EMBL" id="HGH62107.1"/>
    </source>
</evidence>
<dbReference type="Gene3D" id="3.40.50.150">
    <property type="entry name" value="Vaccinia Virus protein VP39"/>
    <property type="match status" value="1"/>
</dbReference>
<comment type="caution">
    <text evidence="1">The sequence shown here is derived from an EMBL/GenBank/DDBJ whole genome shotgun (WGS) entry which is preliminary data.</text>
</comment>
<reference evidence="1" key="1">
    <citation type="journal article" date="2020" name="mSystems">
        <title>Genome- and Community-Level Interaction Insights into Carbon Utilization and Element Cycling Functions of Hydrothermarchaeota in Hydrothermal Sediment.</title>
        <authorList>
            <person name="Zhou Z."/>
            <person name="Liu Y."/>
            <person name="Xu W."/>
            <person name="Pan J."/>
            <person name="Luo Z.H."/>
            <person name="Li M."/>
        </authorList>
    </citation>
    <scope>NUCLEOTIDE SEQUENCE [LARGE SCALE GENOMIC DNA]</scope>
    <source>
        <strain evidence="1">SpSt-769</strain>
    </source>
</reference>
<sequence>MTRQRIDKYFRKILGVLPANTQTMIKGLISYVPGIYRFVDDTRSVSAEFCYSVWLRHLVLAHRSGLNTEPEVFLELGPGSSLGVGLCALLCGSKRHYALDAIPFAKLEQNLVILDRIIDLFTRRADIPSGNAFSTEVKPALPSYEFPKEVLPDERLNRTLTAPRIEAIRNALKRALGQHCGDTPAGDIDIRYFAPWSDASVVPKHSVDMALSNTVLQCVEDLPRVYDAFSYWLKPGGCLSNNIDYSSYGATTEWNGHWACSKLAWRLMRGNRPYLLNRQPHSVHVQLTKKSGFRIVAELRTTTTQGITRKQLAKEFAWLSDEDLYTTGALIQAVKED</sequence>
<organism evidence="1">
    <name type="scientific">Desulfomonile tiedjei</name>
    <dbReference type="NCBI Taxonomy" id="2358"/>
    <lineage>
        <taxon>Bacteria</taxon>
        <taxon>Pseudomonadati</taxon>
        <taxon>Thermodesulfobacteriota</taxon>
        <taxon>Desulfomonilia</taxon>
        <taxon>Desulfomonilales</taxon>
        <taxon>Desulfomonilaceae</taxon>
        <taxon>Desulfomonile</taxon>
    </lineage>
</organism>
<protein>
    <recommendedName>
        <fullName evidence="2">Class I SAM-dependent methyltransferase</fullName>
    </recommendedName>
</protein>
<dbReference type="SUPFAM" id="SSF53335">
    <property type="entry name" value="S-adenosyl-L-methionine-dependent methyltransferases"/>
    <property type="match status" value="1"/>
</dbReference>
<gene>
    <name evidence="1" type="ORF">ENV54_12510</name>
</gene>
<name>A0A7C4ATQ8_9BACT</name>
<dbReference type="InterPro" id="IPR029063">
    <property type="entry name" value="SAM-dependent_MTases_sf"/>
</dbReference>
<evidence type="ECO:0008006" key="2">
    <source>
        <dbReference type="Google" id="ProtNLM"/>
    </source>
</evidence>
<proteinExistence type="predicted"/>
<dbReference type="AlphaFoldDB" id="A0A7C4ATQ8"/>
<dbReference type="EMBL" id="DTGT01000406">
    <property type="protein sequence ID" value="HGH62107.1"/>
    <property type="molecule type" value="Genomic_DNA"/>
</dbReference>